<protein>
    <submittedName>
        <fullName evidence="1">Uncharacterized protein</fullName>
    </submittedName>
</protein>
<proteinExistence type="predicted"/>
<accession>A0A093SAV5</accession>
<dbReference type="RefSeq" id="WP_156107257.1">
    <property type="nucleotide sequence ID" value="NZ_JQHM01000001.1"/>
</dbReference>
<evidence type="ECO:0000313" key="2">
    <source>
        <dbReference type="Proteomes" id="UP000032874"/>
    </source>
</evidence>
<sequence length="165" mass="18389">MVFRLKSTRTTIVSGYPIPSMEQVEGGYLMHFQLQLPVPADDQLTSTNQLAQVTLDHPIYAKRGDDFVLCPTSQQSANVTFVEEDLPEEIGVGKNKYFTLDTALFVHSSMIPTHFKNDDGRYIELTSRKNVLTDPDAPVINYSASIIYEAEISVDDTDVSDAEPV</sequence>
<dbReference type="STRING" id="55207.KP22_04080"/>
<evidence type="ECO:0000313" key="1">
    <source>
        <dbReference type="EMBL" id="KFX07276.1"/>
    </source>
</evidence>
<gene>
    <name evidence="1" type="ORF">KP22_04080</name>
</gene>
<name>A0A093SAV5_9GAMM</name>
<organism evidence="1 2">
    <name type="scientific">Pectobacterium betavasculorum</name>
    <dbReference type="NCBI Taxonomy" id="55207"/>
    <lineage>
        <taxon>Bacteria</taxon>
        <taxon>Pseudomonadati</taxon>
        <taxon>Pseudomonadota</taxon>
        <taxon>Gammaproteobacteria</taxon>
        <taxon>Enterobacterales</taxon>
        <taxon>Pectobacteriaceae</taxon>
        <taxon>Pectobacterium</taxon>
    </lineage>
</organism>
<reference evidence="1 2" key="1">
    <citation type="submission" date="2014-08" db="EMBL/GenBank/DDBJ databases">
        <title>Genome sequences of NCPPB Pectobacterium isolates.</title>
        <authorList>
            <person name="Glover R.H."/>
            <person name="Sapp M."/>
            <person name="Elphinstone J."/>
        </authorList>
    </citation>
    <scope>NUCLEOTIDE SEQUENCE [LARGE SCALE GENOMIC DNA]</scope>
    <source>
        <strain evidence="1 2">NCPPB 2795</strain>
    </source>
</reference>
<comment type="caution">
    <text evidence="1">The sequence shown here is derived from an EMBL/GenBank/DDBJ whole genome shotgun (WGS) entry which is preliminary data.</text>
</comment>
<dbReference type="EMBL" id="JQHM01000001">
    <property type="protein sequence ID" value="KFX07276.1"/>
    <property type="molecule type" value="Genomic_DNA"/>
</dbReference>
<dbReference type="AlphaFoldDB" id="A0A093SAV5"/>
<dbReference type="Proteomes" id="UP000032874">
    <property type="component" value="Unassembled WGS sequence"/>
</dbReference>